<dbReference type="PANTHER" id="PTHR31170:SF9">
    <property type="entry name" value="PROTEIN, PUTATIVE (DUF247)-RELATED"/>
    <property type="match status" value="1"/>
</dbReference>
<accession>A0AAD6Q2R4</accession>
<gene>
    <name evidence="2" type="ORF">NC653_028898</name>
</gene>
<feature type="transmembrane region" description="Helical" evidence="1">
    <location>
        <begin position="417"/>
        <end position="442"/>
    </location>
</feature>
<keyword evidence="1" id="KW-1133">Transmembrane helix</keyword>
<keyword evidence="1" id="KW-0812">Transmembrane</keyword>
<keyword evidence="1" id="KW-0472">Membrane</keyword>
<dbReference type="AlphaFoldDB" id="A0AAD6Q2R4"/>
<dbReference type="EMBL" id="JAQIZT010000012">
    <property type="protein sequence ID" value="KAJ6976867.1"/>
    <property type="molecule type" value="Genomic_DNA"/>
</dbReference>
<dbReference type="Pfam" id="PF03140">
    <property type="entry name" value="DUF247"/>
    <property type="match status" value="1"/>
</dbReference>
<comment type="caution">
    <text evidence="2">The sequence shown here is derived from an EMBL/GenBank/DDBJ whole genome shotgun (WGS) entry which is preliminary data.</text>
</comment>
<organism evidence="2 3">
    <name type="scientific">Populus alba x Populus x berolinensis</name>
    <dbReference type="NCBI Taxonomy" id="444605"/>
    <lineage>
        <taxon>Eukaryota</taxon>
        <taxon>Viridiplantae</taxon>
        <taxon>Streptophyta</taxon>
        <taxon>Embryophyta</taxon>
        <taxon>Tracheophyta</taxon>
        <taxon>Spermatophyta</taxon>
        <taxon>Magnoliopsida</taxon>
        <taxon>eudicotyledons</taxon>
        <taxon>Gunneridae</taxon>
        <taxon>Pentapetalae</taxon>
        <taxon>rosids</taxon>
        <taxon>fabids</taxon>
        <taxon>Malpighiales</taxon>
        <taxon>Salicaceae</taxon>
        <taxon>Saliceae</taxon>
        <taxon>Populus</taxon>
    </lineage>
</organism>
<evidence type="ECO:0000313" key="3">
    <source>
        <dbReference type="Proteomes" id="UP001164929"/>
    </source>
</evidence>
<keyword evidence="3" id="KW-1185">Reference proteome</keyword>
<reference evidence="2" key="1">
    <citation type="journal article" date="2023" name="Mol. Ecol. Resour.">
        <title>Chromosome-level genome assembly of a triploid poplar Populus alba 'Berolinensis'.</title>
        <authorList>
            <person name="Chen S."/>
            <person name="Yu Y."/>
            <person name="Wang X."/>
            <person name="Wang S."/>
            <person name="Zhang T."/>
            <person name="Zhou Y."/>
            <person name="He R."/>
            <person name="Meng N."/>
            <person name="Wang Y."/>
            <person name="Liu W."/>
            <person name="Liu Z."/>
            <person name="Liu J."/>
            <person name="Guo Q."/>
            <person name="Huang H."/>
            <person name="Sederoff R.R."/>
            <person name="Wang G."/>
            <person name="Qu G."/>
            <person name="Chen S."/>
        </authorList>
    </citation>
    <scope>NUCLEOTIDE SEQUENCE</scope>
    <source>
        <strain evidence="2">SC-2020</strain>
    </source>
</reference>
<dbReference type="Proteomes" id="UP001164929">
    <property type="component" value="Chromosome 12"/>
</dbReference>
<evidence type="ECO:0000256" key="1">
    <source>
        <dbReference type="SAM" id="Phobius"/>
    </source>
</evidence>
<sequence length="443" mass="51317">MGDIDQLASPNSNRIENLCQEVLIQIPDELESSFPSEQCIYRVPAALRDLNEAAFTPRVISIGPIHHNNAKLKAMEVQKLRYLKEFFDLRVKKERRVFLTELLSTILEKEVDIRRRYVADTSEFISELNGDQFAKMVLLDAVFIFELFLRNEEYLCDNSKYQEDFIIGKPWLRAAIRRDLILLENQLPFSTLNELYELATSTIACIPLMDLSFRYFEKYKKKYEPSKTILHFTDLLRCFLSFKHPDLKLEKGGPVKTLYSATMLQQAGIKFKALPGESLLDIRAWKPLSKEEPIVEKKGELHMPPLEIDNNTECLLRNLMVFEQLHYPGEEHICRYVKLLDSLVDVDKDVDLLIENKVIISKLGDSDAVAKLINTLCREMVEISSSFDPLSELLNDYYKSSWNKNKTYLLSVYFKNVWIGTGTVAGSLILAIVLTRFILYFVR</sequence>
<proteinExistence type="predicted"/>
<dbReference type="InterPro" id="IPR004158">
    <property type="entry name" value="DUF247_pln"/>
</dbReference>
<evidence type="ECO:0000313" key="2">
    <source>
        <dbReference type="EMBL" id="KAJ6976867.1"/>
    </source>
</evidence>
<protein>
    <submittedName>
        <fullName evidence="2">Uncharacterized protein</fullName>
    </submittedName>
</protein>
<dbReference type="PANTHER" id="PTHR31170">
    <property type="entry name" value="BNAC04G53230D PROTEIN"/>
    <property type="match status" value="1"/>
</dbReference>
<name>A0AAD6Q2R4_9ROSI</name>